<sequence>FGRNKQMAWMMWHASKDRKLPPISKVLEGVPVGLQNVIDRLCQKDQSQRYDSAREVLNDLAENPEAGSSKRTSLVTQKKEEEESKPKNDPRKKRLLLAGGALLVSLVMSIAMIFTPEGGGGPGRVRGLQKVGIVRKILINQHKIVLVNSKTGIPVEIYIGEKPRLFLRNKQKYILLKDLQKGDRIQFKTLKVSTNVKGIELIVSRPAESSGKIEKIDYGISQLIVSIQKGEVRGDVPLQVLKTSQFQLNNNNASLKELKVGDRVTIKHLEKLDGSGQLLQSLFALRLVEAIGDISEIDLKQKELTINRPNRQLNEMISLSLSNRCIIKRAGKTIQLKNIKVADRIRFQYDSAIHSITVAPGKKLLKSYIVAINEAKKQLTIRSVSGADNHLYSLNKNCDMTLGQKPASLKDLRLSDRVTVSYNPSKKEQTPRQLFSLDAVRGEKYDRAAIIIGTADFTDSYLTPLPHTENDLSLMYDIMLDRYAIAKKNLLDLRGAKKASILNQLKPWLKNVKTHTQLIVYVSGHAYTNSEGNTFLAPFDFKYDKIEETGVSLDWLVQTVQSSISENKMLLLDCTHAGSGADLGKEYSAEEMFQKISPLANSLYLIGSTQKGERGMLTANRQHGLFARIAADALGGAADSNKDLQISTLDLFNFIQKKMKRFESKAGQKQTPILVKPH</sequence>
<feature type="region of interest" description="Disordered" evidence="1">
    <location>
        <begin position="60"/>
        <end position="91"/>
    </location>
</feature>
<proteinExistence type="predicted"/>
<evidence type="ECO:0000256" key="2">
    <source>
        <dbReference type="SAM" id="Phobius"/>
    </source>
</evidence>
<dbReference type="EMBL" id="UOGL01000396">
    <property type="protein sequence ID" value="VAX40042.1"/>
    <property type="molecule type" value="Genomic_DNA"/>
</dbReference>
<evidence type="ECO:0000313" key="3">
    <source>
        <dbReference type="EMBL" id="VAX40042.1"/>
    </source>
</evidence>
<name>A0A3B1DH62_9ZZZZ</name>
<keyword evidence="2" id="KW-0472">Membrane</keyword>
<feature type="transmembrane region" description="Helical" evidence="2">
    <location>
        <begin position="95"/>
        <end position="114"/>
    </location>
</feature>
<dbReference type="AlphaFoldDB" id="A0A3B1DH62"/>
<evidence type="ECO:0008006" key="4">
    <source>
        <dbReference type="Google" id="ProtNLM"/>
    </source>
</evidence>
<evidence type="ECO:0000256" key="1">
    <source>
        <dbReference type="SAM" id="MobiDB-lite"/>
    </source>
</evidence>
<protein>
    <recommendedName>
        <fullName evidence="4">Caspase family p20 domain-containing protein</fullName>
    </recommendedName>
</protein>
<dbReference type="Gene3D" id="3.40.50.1460">
    <property type="match status" value="1"/>
</dbReference>
<keyword evidence="2" id="KW-0812">Transmembrane</keyword>
<accession>A0A3B1DH62</accession>
<reference evidence="3" key="1">
    <citation type="submission" date="2018-06" db="EMBL/GenBank/DDBJ databases">
        <authorList>
            <person name="Zhirakovskaya E."/>
        </authorList>
    </citation>
    <scope>NUCLEOTIDE SEQUENCE</scope>
</reference>
<gene>
    <name evidence="3" type="ORF">MNBD_PLANCTO02-1279</name>
</gene>
<feature type="compositionally biased region" description="Basic and acidic residues" evidence="1">
    <location>
        <begin position="77"/>
        <end position="89"/>
    </location>
</feature>
<organism evidence="3">
    <name type="scientific">hydrothermal vent metagenome</name>
    <dbReference type="NCBI Taxonomy" id="652676"/>
    <lineage>
        <taxon>unclassified sequences</taxon>
        <taxon>metagenomes</taxon>
        <taxon>ecological metagenomes</taxon>
    </lineage>
</organism>
<keyword evidence="2" id="KW-1133">Transmembrane helix</keyword>
<feature type="non-terminal residue" evidence="3">
    <location>
        <position position="1"/>
    </location>
</feature>